<reference evidence="2" key="2">
    <citation type="submission" date="2016-01" db="EMBL/GenBank/DDBJ databases">
        <title>Six Aerococcus type strain genome sequencing and assembly using PacBio and Illumina Hiseq.</title>
        <authorList>
            <person name="Carkaci D."/>
            <person name="Dargis R."/>
            <person name="Nielsen X.C."/>
            <person name="Skovgaard O."/>
            <person name="Fuursted K."/>
            <person name="Christensen J.J."/>
        </authorList>
    </citation>
    <scope>NUCLEOTIDE SEQUENCE [LARGE SCALE GENOMIC DNA]</scope>
    <source>
        <strain evidence="2">CCUG42038B</strain>
    </source>
</reference>
<dbReference type="KEGG" id="auh:AWM75_01055"/>
<proteinExistence type="predicted"/>
<dbReference type="AlphaFoldDB" id="A0A120IAN9"/>
<dbReference type="Gene3D" id="3.90.245.10">
    <property type="entry name" value="Ribonucleoside hydrolase-like"/>
    <property type="match status" value="1"/>
</dbReference>
<dbReference type="Proteomes" id="UP000062260">
    <property type="component" value="Chromosome"/>
</dbReference>
<name>A0A120IAN9_9LACT</name>
<accession>A0A120IAN9</accession>
<dbReference type="InterPro" id="IPR001910">
    <property type="entry name" value="Inosine/uridine_hydrolase_dom"/>
</dbReference>
<dbReference type="InterPro" id="IPR023186">
    <property type="entry name" value="IUNH"/>
</dbReference>
<dbReference type="CDD" id="cd02650">
    <property type="entry name" value="nuc_hydro_CaPnhB"/>
    <property type="match status" value="1"/>
</dbReference>
<dbReference type="SUPFAM" id="SSF53590">
    <property type="entry name" value="Nucleoside hydrolase"/>
    <property type="match status" value="1"/>
</dbReference>
<dbReference type="InterPro" id="IPR036452">
    <property type="entry name" value="Ribo_hydro-like"/>
</dbReference>
<evidence type="ECO:0000313" key="1">
    <source>
        <dbReference type="EMBL" id="AMB98666.1"/>
    </source>
</evidence>
<dbReference type="STRING" id="128944.AWM75_01055"/>
<protein>
    <submittedName>
        <fullName evidence="1">Ribosylpyrimidine nucleosidase</fullName>
    </submittedName>
</protein>
<dbReference type="GO" id="GO:0008477">
    <property type="term" value="F:purine nucleosidase activity"/>
    <property type="evidence" value="ECO:0007669"/>
    <property type="project" value="TreeGrafter"/>
</dbReference>
<dbReference type="RefSeq" id="WP_067977325.1">
    <property type="nucleotide sequence ID" value="NZ_CP014163.1"/>
</dbReference>
<gene>
    <name evidence="1" type="ORF">AWM75_01055</name>
</gene>
<sequence>MKLILDLDTGIDDAMALAYAVGHPEAEVLAVTSVFGNVETVTGADNAAAILKLLGREDIPVYVGAKRALDADQDYVQEAASGIFHGRNGLANLDFPAGAPVQDQDAVDYLVDQARALGDELTIVTTGPLTNLALAIQKDPEAMLSVRQVVSMGGALTVPGNVSYFAEANFNKDSKANNIVFDSGINMTMIGLDVTLQTLLTEDHINKWQAGSPAAQAFFDIVSYYFQAYDSSYDELRGCALHDPLAVSVALDERWVTGQTFCLRSLSGDQEGRIVQNLPALADGAEPNVRVGLAVDGPLYTRHFVETIEKAF</sequence>
<dbReference type="OrthoDB" id="9797882at2"/>
<dbReference type="GO" id="GO:0006152">
    <property type="term" value="P:purine nucleoside catabolic process"/>
    <property type="evidence" value="ECO:0007669"/>
    <property type="project" value="TreeGrafter"/>
</dbReference>
<dbReference type="PANTHER" id="PTHR12304:SF4">
    <property type="entry name" value="URIDINE NUCLEOSIDASE"/>
    <property type="match status" value="1"/>
</dbReference>
<reference evidence="1 2" key="1">
    <citation type="journal article" date="2016" name="Genome Announc.">
        <title>Complete Genome Sequences of Aerococcus christensenii CCUG 28831T, Aerococcus sanguinicola CCUG 43001T, Aerococcus urinae CCUG 36881T, Aerococcus urinaeequi CCUG 28094T, Aerococcus urinaehominis CCUG 42038 BT, and Aerococcus viridans CCUG 4311T.</title>
        <authorList>
            <person name="Carkaci D."/>
            <person name="Dargis R."/>
            <person name="Nielsen X.C."/>
            <person name="Skovgaard O."/>
            <person name="Fuursted K."/>
            <person name="Christensen J.J."/>
        </authorList>
    </citation>
    <scope>NUCLEOTIDE SEQUENCE [LARGE SCALE GENOMIC DNA]</scope>
    <source>
        <strain evidence="1 2">CCUG42038B</strain>
    </source>
</reference>
<dbReference type="Pfam" id="PF01156">
    <property type="entry name" value="IU_nuc_hydro"/>
    <property type="match status" value="1"/>
</dbReference>
<organism evidence="1 2">
    <name type="scientific">Aerococcus urinaehominis</name>
    <dbReference type="NCBI Taxonomy" id="128944"/>
    <lineage>
        <taxon>Bacteria</taxon>
        <taxon>Bacillati</taxon>
        <taxon>Bacillota</taxon>
        <taxon>Bacilli</taxon>
        <taxon>Lactobacillales</taxon>
        <taxon>Aerococcaceae</taxon>
        <taxon>Aerococcus</taxon>
    </lineage>
</organism>
<dbReference type="EMBL" id="CP014163">
    <property type="protein sequence ID" value="AMB98666.1"/>
    <property type="molecule type" value="Genomic_DNA"/>
</dbReference>
<keyword evidence="2" id="KW-1185">Reference proteome</keyword>
<evidence type="ECO:0000313" key="2">
    <source>
        <dbReference type="Proteomes" id="UP000062260"/>
    </source>
</evidence>
<dbReference type="GO" id="GO:0005829">
    <property type="term" value="C:cytosol"/>
    <property type="evidence" value="ECO:0007669"/>
    <property type="project" value="TreeGrafter"/>
</dbReference>
<dbReference type="PANTHER" id="PTHR12304">
    <property type="entry name" value="INOSINE-URIDINE PREFERRING NUCLEOSIDE HYDROLASE"/>
    <property type="match status" value="1"/>
</dbReference>